<proteinExistence type="predicted"/>
<reference evidence="3 4" key="1">
    <citation type="journal article" date="2014" name="Nature">
        <title>An environmental bacterial taxon with a large and distinct metabolic repertoire.</title>
        <authorList>
            <person name="Wilson M.C."/>
            <person name="Mori T."/>
            <person name="Ruckert C."/>
            <person name="Uria A.R."/>
            <person name="Helf M.J."/>
            <person name="Takada K."/>
            <person name="Gernert C."/>
            <person name="Steffens U.A."/>
            <person name="Heycke N."/>
            <person name="Schmitt S."/>
            <person name="Rinke C."/>
            <person name="Helfrich E.J."/>
            <person name="Brachmann A.O."/>
            <person name="Gurgui C."/>
            <person name="Wakimoto T."/>
            <person name="Kracht M."/>
            <person name="Crusemann M."/>
            <person name="Hentschel U."/>
            <person name="Abe I."/>
            <person name="Matsunaga S."/>
            <person name="Kalinowski J."/>
            <person name="Takeyama H."/>
            <person name="Piel J."/>
        </authorList>
    </citation>
    <scope>NUCLEOTIDE SEQUENCE [LARGE SCALE GENOMIC DNA]</scope>
    <source>
        <strain evidence="4">TSY2</strain>
    </source>
</reference>
<gene>
    <name evidence="3" type="ORF">ETSY2_07855</name>
</gene>
<evidence type="ECO:0000259" key="2">
    <source>
        <dbReference type="Pfam" id="PF13546"/>
    </source>
</evidence>
<keyword evidence="4" id="KW-1185">Reference proteome</keyword>
<evidence type="ECO:0000256" key="1">
    <source>
        <dbReference type="SAM" id="MobiDB-lite"/>
    </source>
</evidence>
<dbReference type="EMBL" id="AZHX01000319">
    <property type="protein sequence ID" value="ETX08017.1"/>
    <property type="molecule type" value="Genomic_DNA"/>
</dbReference>
<name>W4MEE9_9BACT</name>
<dbReference type="HOGENOM" id="CLU_125357_0_0_7"/>
<evidence type="ECO:0000313" key="3">
    <source>
        <dbReference type="EMBL" id="ETX08017.1"/>
    </source>
</evidence>
<dbReference type="InterPro" id="IPR038721">
    <property type="entry name" value="IS701-like_DDE_dom"/>
</dbReference>
<feature type="domain" description="Transposase IS701-like DDE" evidence="2">
    <location>
        <begin position="10"/>
        <end position="174"/>
    </location>
</feature>
<dbReference type="Pfam" id="PF13546">
    <property type="entry name" value="DDE_5"/>
    <property type="match status" value="1"/>
</dbReference>
<evidence type="ECO:0000313" key="4">
    <source>
        <dbReference type="Proteomes" id="UP000019140"/>
    </source>
</evidence>
<sequence length="185" mass="20376">MTDIMMVFACLNQSLHPTTLRQLTVVAQAMLAMTGRVTMLGLSRWAGKGGSYRTIQRFFNTTVNWSLLQWLLIRIHLWKAGETMVAAGDDVIVTKSGKCTHGLDRFFSSIYSEVVPGLGFLSLSLINTKRRVSHPVVLEQLTQVQTAPSRETCQEKSKGKGTSKGKPHRGGGLNSARSIVWPDTA</sequence>
<protein>
    <submittedName>
        <fullName evidence="3">Transposase IS4</fullName>
    </submittedName>
</protein>
<organism evidence="3 4">
    <name type="scientific">Candidatus Entotheonella gemina</name>
    <dbReference type="NCBI Taxonomy" id="1429439"/>
    <lineage>
        <taxon>Bacteria</taxon>
        <taxon>Pseudomonadati</taxon>
        <taxon>Nitrospinota/Tectimicrobiota group</taxon>
        <taxon>Candidatus Tectimicrobiota</taxon>
        <taxon>Candidatus Entotheonellia</taxon>
        <taxon>Candidatus Entotheonellales</taxon>
        <taxon>Candidatus Entotheonellaceae</taxon>
        <taxon>Candidatus Entotheonella</taxon>
    </lineage>
</organism>
<comment type="caution">
    <text evidence="3">The sequence shown here is derived from an EMBL/GenBank/DDBJ whole genome shotgun (WGS) entry which is preliminary data.</text>
</comment>
<accession>W4MEE9</accession>
<dbReference type="AlphaFoldDB" id="W4MEE9"/>
<feature type="compositionally biased region" description="Basic residues" evidence="1">
    <location>
        <begin position="159"/>
        <end position="169"/>
    </location>
</feature>
<dbReference type="Proteomes" id="UP000019140">
    <property type="component" value="Unassembled WGS sequence"/>
</dbReference>
<feature type="region of interest" description="Disordered" evidence="1">
    <location>
        <begin position="148"/>
        <end position="185"/>
    </location>
</feature>